<accession>A0A955LJN0</accession>
<gene>
    <name evidence="4" type="ORF">KC614_01980</name>
</gene>
<evidence type="ECO:0000313" key="4">
    <source>
        <dbReference type="EMBL" id="MCA9391952.1"/>
    </source>
</evidence>
<dbReference type="InterPro" id="IPR005913">
    <property type="entry name" value="dTDP_dehydrorham_reduct"/>
</dbReference>
<dbReference type="PANTHER" id="PTHR10491">
    <property type="entry name" value="DTDP-4-DEHYDRORHAMNOSE REDUCTASE"/>
    <property type="match status" value="1"/>
</dbReference>
<reference evidence="4" key="2">
    <citation type="journal article" date="2021" name="Microbiome">
        <title>Successional dynamics and alternative stable states in a saline activated sludge microbial community over 9 years.</title>
        <authorList>
            <person name="Wang Y."/>
            <person name="Ye J."/>
            <person name="Ju F."/>
            <person name="Liu L."/>
            <person name="Boyd J.A."/>
            <person name="Deng Y."/>
            <person name="Parks D.H."/>
            <person name="Jiang X."/>
            <person name="Yin X."/>
            <person name="Woodcroft B.J."/>
            <person name="Tyson G.W."/>
            <person name="Hugenholtz P."/>
            <person name="Polz M.F."/>
            <person name="Zhang T."/>
        </authorList>
    </citation>
    <scope>NUCLEOTIDE SEQUENCE</scope>
    <source>
        <strain evidence="4">HKST-UBA03</strain>
    </source>
</reference>
<dbReference type="AlphaFoldDB" id="A0A955LJN0"/>
<dbReference type="EMBL" id="JAGQKZ010000011">
    <property type="protein sequence ID" value="MCA9391952.1"/>
    <property type="molecule type" value="Genomic_DNA"/>
</dbReference>
<evidence type="ECO:0000313" key="5">
    <source>
        <dbReference type="Proteomes" id="UP000751518"/>
    </source>
</evidence>
<dbReference type="Gene3D" id="3.40.50.720">
    <property type="entry name" value="NAD(P)-binding Rossmann-like Domain"/>
    <property type="match status" value="1"/>
</dbReference>
<dbReference type="CDD" id="cd05254">
    <property type="entry name" value="dTDP_HR_like_SDR_e"/>
    <property type="match status" value="1"/>
</dbReference>
<dbReference type="GO" id="GO:0005829">
    <property type="term" value="C:cytosol"/>
    <property type="evidence" value="ECO:0007669"/>
    <property type="project" value="TreeGrafter"/>
</dbReference>
<dbReference type="GO" id="GO:0008831">
    <property type="term" value="F:dTDP-4-dehydrorhamnose reductase activity"/>
    <property type="evidence" value="ECO:0007669"/>
    <property type="project" value="UniProtKB-EC"/>
</dbReference>
<comment type="similarity">
    <text evidence="1 2">Belongs to the dTDP-4-dehydrorhamnose reductase family.</text>
</comment>
<evidence type="ECO:0000256" key="2">
    <source>
        <dbReference type="RuleBase" id="RU364082"/>
    </source>
</evidence>
<dbReference type="GO" id="GO:0019305">
    <property type="term" value="P:dTDP-rhamnose biosynthetic process"/>
    <property type="evidence" value="ECO:0007669"/>
    <property type="project" value="TreeGrafter"/>
</dbReference>
<reference evidence="4" key="1">
    <citation type="submission" date="2020-04" db="EMBL/GenBank/DDBJ databases">
        <authorList>
            <person name="Zhang T."/>
        </authorList>
    </citation>
    <scope>NUCLEOTIDE SEQUENCE</scope>
    <source>
        <strain evidence="4">HKST-UBA03</strain>
    </source>
</reference>
<dbReference type="InterPro" id="IPR036291">
    <property type="entry name" value="NAD(P)-bd_dom_sf"/>
</dbReference>
<dbReference type="PANTHER" id="PTHR10491:SF4">
    <property type="entry name" value="METHIONINE ADENOSYLTRANSFERASE 2 SUBUNIT BETA"/>
    <property type="match status" value="1"/>
</dbReference>
<sequence length="288" mass="32086">MCAEKSYATTVRRVLITGASGAVGSVAQKSLDRLGEIFPFDINELDVTDSKSTQHVFQNIKPTTVLHLAAITDLNLCETNKELATQVNFYGTKNVVDSCVKSGADLIFMSSEAVFNGSKREGYSEQAACRPQNYYGQTKLESEIYIKKNLKKYYITRASWLYGSSVSQKLLEKLLPKLLRDEPVSVVDDKFGNPTLIKDLVETLGNIIEGKHGYGTYHIVNSGSCSRFEFILTAAKCIGRSYLVTPTSSDTFLSNVNRGRYALLKNTKINPLRNWKIALAEYMEEVTN</sequence>
<dbReference type="SUPFAM" id="SSF51735">
    <property type="entry name" value="NAD(P)-binding Rossmann-fold domains"/>
    <property type="match status" value="1"/>
</dbReference>
<keyword evidence="2" id="KW-0560">Oxidoreductase</keyword>
<evidence type="ECO:0000259" key="3">
    <source>
        <dbReference type="Pfam" id="PF04321"/>
    </source>
</evidence>
<evidence type="ECO:0000256" key="1">
    <source>
        <dbReference type="ARBA" id="ARBA00010944"/>
    </source>
</evidence>
<name>A0A955LJN0_UNCKA</name>
<proteinExistence type="inferred from homology"/>
<comment type="pathway">
    <text evidence="2">Carbohydrate biosynthesis; dTDP-L-rhamnose biosynthesis.</text>
</comment>
<dbReference type="Pfam" id="PF04321">
    <property type="entry name" value="RmlD_sub_bind"/>
    <property type="match status" value="1"/>
</dbReference>
<protein>
    <recommendedName>
        <fullName evidence="2">dTDP-4-dehydrorhamnose reductase</fullName>
        <ecNumber evidence="2">1.1.1.133</ecNumber>
    </recommendedName>
</protein>
<dbReference type="EC" id="1.1.1.133" evidence="2"/>
<dbReference type="Gene3D" id="3.90.25.10">
    <property type="entry name" value="UDP-galactose 4-epimerase, domain 1"/>
    <property type="match status" value="1"/>
</dbReference>
<feature type="domain" description="RmlD-like substrate binding" evidence="3">
    <location>
        <begin position="13"/>
        <end position="286"/>
    </location>
</feature>
<keyword evidence="2" id="KW-0521">NADP</keyword>
<dbReference type="Proteomes" id="UP000751518">
    <property type="component" value="Unassembled WGS sequence"/>
</dbReference>
<comment type="function">
    <text evidence="2">Catalyzes the reduction of dTDP-6-deoxy-L-lyxo-4-hexulose to yield dTDP-L-rhamnose.</text>
</comment>
<dbReference type="InterPro" id="IPR029903">
    <property type="entry name" value="RmlD-like-bd"/>
</dbReference>
<organism evidence="4 5">
    <name type="scientific">candidate division WWE3 bacterium</name>
    <dbReference type="NCBI Taxonomy" id="2053526"/>
    <lineage>
        <taxon>Bacteria</taxon>
        <taxon>Katanobacteria</taxon>
    </lineage>
</organism>
<comment type="caution">
    <text evidence="4">The sequence shown here is derived from an EMBL/GenBank/DDBJ whole genome shotgun (WGS) entry which is preliminary data.</text>
</comment>